<evidence type="ECO:0000313" key="3">
    <source>
        <dbReference type="Proteomes" id="UP000593579"/>
    </source>
</evidence>
<gene>
    <name evidence="2" type="ORF">Gogos_004748</name>
</gene>
<comment type="caution">
    <text evidence="2">The sequence shown here is derived from an EMBL/GenBank/DDBJ whole genome shotgun (WGS) entry which is preliminary data.</text>
</comment>
<reference evidence="2 3" key="1">
    <citation type="journal article" date="2019" name="Genome Biol. Evol.">
        <title>Insights into the evolution of the New World diploid cottons (Gossypium, subgenus Houzingenia) based on genome sequencing.</title>
        <authorList>
            <person name="Grover C.E."/>
            <person name="Arick M.A. 2nd"/>
            <person name="Thrash A."/>
            <person name="Conover J.L."/>
            <person name="Sanders W.S."/>
            <person name="Peterson D.G."/>
            <person name="Frelichowski J.E."/>
            <person name="Scheffler J.A."/>
            <person name="Scheffler B.E."/>
            <person name="Wendel J.F."/>
        </authorList>
    </citation>
    <scope>NUCLEOTIDE SEQUENCE [LARGE SCALE GENOMIC DNA]</scope>
    <source>
        <strain evidence="2">5</strain>
        <tissue evidence="2">Leaf</tissue>
    </source>
</reference>
<evidence type="ECO:0000313" key="2">
    <source>
        <dbReference type="EMBL" id="MBA0747872.1"/>
    </source>
</evidence>
<keyword evidence="3" id="KW-1185">Reference proteome</keyword>
<proteinExistence type="predicted"/>
<keyword evidence="1" id="KW-0472">Membrane</keyword>
<feature type="non-terminal residue" evidence="2">
    <location>
        <position position="96"/>
    </location>
</feature>
<feature type="transmembrane region" description="Helical" evidence="1">
    <location>
        <begin position="20"/>
        <end position="45"/>
    </location>
</feature>
<dbReference type="Proteomes" id="UP000593579">
    <property type="component" value="Unassembled WGS sequence"/>
</dbReference>
<accession>A0A7J9CH93</accession>
<evidence type="ECO:0000256" key="1">
    <source>
        <dbReference type="SAM" id="Phobius"/>
    </source>
</evidence>
<dbReference type="EMBL" id="JABEZY010000010">
    <property type="protein sequence ID" value="MBA0747872.1"/>
    <property type="molecule type" value="Genomic_DNA"/>
</dbReference>
<dbReference type="AlphaFoldDB" id="A0A7J9CH93"/>
<name>A0A7J9CH93_GOSGO</name>
<sequence>MGSLKLQDSPHKSGSLLFSIWLHPSSFSFSFSSICLVLFAAGSILQLKLEASLTSTFWLLVFDAAADQSGTIVEILAEDGKAVSVDMVSIPDFLDS</sequence>
<organism evidence="2 3">
    <name type="scientific">Gossypium gossypioides</name>
    <name type="common">Mexican cotton</name>
    <name type="synonym">Selera gossypioides</name>
    <dbReference type="NCBI Taxonomy" id="34282"/>
    <lineage>
        <taxon>Eukaryota</taxon>
        <taxon>Viridiplantae</taxon>
        <taxon>Streptophyta</taxon>
        <taxon>Embryophyta</taxon>
        <taxon>Tracheophyta</taxon>
        <taxon>Spermatophyta</taxon>
        <taxon>Magnoliopsida</taxon>
        <taxon>eudicotyledons</taxon>
        <taxon>Gunneridae</taxon>
        <taxon>Pentapetalae</taxon>
        <taxon>rosids</taxon>
        <taxon>malvids</taxon>
        <taxon>Malvales</taxon>
        <taxon>Malvaceae</taxon>
        <taxon>Malvoideae</taxon>
        <taxon>Gossypium</taxon>
    </lineage>
</organism>
<keyword evidence="1" id="KW-1133">Transmembrane helix</keyword>
<protein>
    <submittedName>
        <fullName evidence="2">Uncharacterized protein</fullName>
    </submittedName>
</protein>
<keyword evidence="1" id="KW-0812">Transmembrane</keyword>
<dbReference type="OrthoDB" id="1750449at2759"/>